<evidence type="ECO:0000256" key="2">
    <source>
        <dbReference type="ARBA" id="ARBA00006103"/>
    </source>
</evidence>
<dbReference type="OMA" id="SSGMWRF"/>
<dbReference type="GeneID" id="111247552"/>
<organism evidence="13 14">
    <name type="scientific">Varroa destructor</name>
    <name type="common">Honeybee mite</name>
    <dbReference type="NCBI Taxonomy" id="109461"/>
    <lineage>
        <taxon>Eukaryota</taxon>
        <taxon>Metazoa</taxon>
        <taxon>Ecdysozoa</taxon>
        <taxon>Arthropoda</taxon>
        <taxon>Chelicerata</taxon>
        <taxon>Arachnida</taxon>
        <taxon>Acari</taxon>
        <taxon>Parasitiformes</taxon>
        <taxon>Mesostigmata</taxon>
        <taxon>Gamasina</taxon>
        <taxon>Dermanyssoidea</taxon>
        <taxon>Varroidae</taxon>
        <taxon>Varroa</taxon>
    </lineage>
</organism>
<dbReference type="CTD" id="46080"/>
<evidence type="ECO:0000256" key="7">
    <source>
        <dbReference type="ARBA" id="ARBA00022989"/>
    </source>
</evidence>
<evidence type="ECO:0000256" key="9">
    <source>
        <dbReference type="ARBA" id="ARBA00023136"/>
    </source>
</evidence>
<keyword evidence="8 10" id="KW-0811">Translocation</keyword>
<dbReference type="InterPro" id="IPR030671">
    <property type="entry name" value="Sec61-beta/Sbh"/>
</dbReference>
<comment type="similarity">
    <text evidence="2 10">Belongs to the SEC61-beta family.</text>
</comment>
<dbReference type="KEGG" id="vde:111247552"/>
<reference evidence="13" key="1">
    <citation type="submission" date="2021-01" db="UniProtKB">
        <authorList>
            <consortium name="EnsemblMetazoa"/>
        </authorList>
    </citation>
    <scope>IDENTIFICATION</scope>
</reference>
<evidence type="ECO:0000256" key="11">
    <source>
        <dbReference type="SAM" id="MobiDB-lite"/>
    </source>
</evidence>
<evidence type="ECO:0000256" key="3">
    <source>
        <dbReference type="ARBA" id="ARBA00022448"/>
    </source>
</evidence>
<evidence type="ECO:0000313" key="13">
    <source>
        <dbReference type="EnsemblMetazoa" id="XP_022654345"/>
    </source>
</evidence>
<dbReference type="PIRSF" id="PIRSF006398">
    <property type="entry name" value="Sec61_beta_euk"/>
    <property type="match status" value="1"/>
</dbReference>
<keyword evidence="9 10" id="KW-0472">Membrane</keyword>
<evidence type="ECO:0000256" key="5">
    <source>
        <dbReference type="ARBA" id="ARBA00022824"/>
    </source>
</evidence>
<keyword evidence="5 10" id="KW-0256">Endoplasmic reticulum</keyword>
<proteinExistence type="inferred from homology"/>
<keyword evidence="3 10" id="KW-0813">Transport</keyword>
<comment type="subcellular location">
    <subcellularLocation>
        <location evidence="1">Endoplasmic reticulum membrane</location>
        <topology evidence="1">Single-pass membrane protein</topology>
    </subcellularLocation>
</comment>
<evidence type="ECO:0000256" key="6">
    <source>
        <dbReference type="ARBA" id="ARBA00022927"/>
    </source>
</evidence>
<keyword evidence="6 10" id="KW-0653">Protein transport</keyword>
<feature type="compositionally biased region" description="Low complexity" evidence="11">
    <location>
        <begin position="32"/>
        <end position="47"/>
    </location>
</feature>
<dbReference type="Proteomes" id="UP000594260">
    <property type="component" value="Unplaced"/>
</dbReference>
<feature type="transmembrane region" description="Helical" evidence="12">
    <location>
        <begin position="66"/>
        <end position="85"/>
    </location>
</feature>
<dbReference type="GO" id="GO:0005784">
    <property type="term" value="C:Sec61 translocon complex"/>
    <property type="evidence" value="ECO:0007669"/>
    <property type="project" value="UniProtKB-UniRule"/>
</dbReference>
<comment type="function">
    <text evidence="10">Necessary for protein translocation in the endoplasmic reticulum.</text>
</comment>
<evidence type="ECO:0000256" key="1">
    <source>
        <dbReference type="ARBA" id="ARBA00004389"/>
    </source>
</evidence>
<dbReference type="Pfam" id="PF03911">
    <property type="entry name" value="Sec61_beta"/>
    <property type="match status" value="1"/>
</dbReference>
<feature type="region of interest" description="Disordered" evidence="11">
    <location>
        <begin position="1"/>
        <end position="50"/>
    </location>
</feature>
<evidence type="ECO:0000313" key="14">
    <source>
        <dbReference type="Proteomes" id="UP000594260"/>
    </source>
</evidence>
<dbReference type="PANTHER" id="PTHR13509">
    <property type="entry name" value="SEC61 SUBUNIT BETA"/>
    <property type="match status" value="1"/>
</dbReference>
<evidence type="ECO:0000256" key="10">
    <source>
        <dbReference type="PIRNR" id="PIRNR006398"/>
    </source>
</evidence>
<dbReference type="InParanoid" id="A0A7M7MDN0"/>
<keyword evidence="7 12" id="KW-1133">Transmembrane helix</keyword>
<dbReference type="AlphaFoldDB" id="A0A7M7MDN0"/>
<name>A0A7M7MDN0_VARDE</name>
<dbReference type="OrthoDB" id="5401193at2759"/>
<evidence type="ECO:0000256" key="12">
    <source>
        <dbReference type="SAM" id="Phobius"/>
    </source>
</evidence>
<feature type="compositionally biased region" description="Low complexity" evidence="11">
    <location>
        <begin position="1"/>
        <end position="23"/>
    </location>
</feature>
<keyword evidence="4 12" id="KW-0812">Transmembrane</keyword>
<dbReference type="GO" id="GO:0006886">
    <property type="term" value="P:intracellular protein transport"/>
    <property type="evidence" value="ECO:0007669"/>
    <property type="project" value="InterPro"/>
</dbReference>
<protein>
    <recommendedName>
        <fullName evidence="10">Protein transport protein Sec61 subunit beta</fullName>
    </recommendedName>
</protein>
<evidence type="ECO:0000256" key="4">
    <source>
        <dbReference type="ARBA" id="ARBA00022692"/>
    </source>
</evidence>
<sequence>MPAPASSTTVGAGGSSPRAGPSSTLRQRKTVNPSSAAARPSRPPANSGGMWKFYTDDSPGFKVGPVPVLVMSVLFIFSVFVLHMYGKLTRA</sequence>
<accession>A0A7M7MDN0</accession>
<dbReference type="InterPro" id="IPR016482">
    <property type="entry name" value="SecG/Sec61-beta/Sbh"/>
</dbReference>
<keyword evidence="14" id="KW-1185">Reference proteome</keyword>
<evidence type="ECO:0000256" key="8">
    <source>
        <dbReference type="ARBA" id="ARBA00023010"/>
    </source>
</evidence>
<dbReference type="EnsemblMetazoa" id="XM_022798610">
    <property type="protein sequence ID" value="XP_022654345"/>
    <property type="gene ID" value="LOC111247552"/>
</dbReference>
<dbReference type="FunCoup" id="A0A7M7MDN0">
    <property type="interactions" value="581"/>
</dbReference>
<dbReference type="RefSeq" id="XP_022654345.1">
    <property type="nucleotide sequence ID" value="XM_022798610.1"/>
</dbReference>